<evidence type="ECO:0000313" key="2">
    <source>
        <dbReference type="EMBL" id="KAL1532492.1"/>
    </source>
</evidence>
<comment type="caution">
    <text evidence="2">The sequence shown here is derived from an EMBL/GenBank/DDBJ whole genome shotgun (WGS) entry which is preliminary data.</text>
</comment>
<dbReference type="Proteomes" id="UP001567538">
    <property type="component" value="Unassembled WGS sequence"/>
</dbReference>
<organism evidence="2 3">
    <name type="scientific">Salvia divinorum</name>
    <name type="common">Maria pastora</name>
    <name type="synonym">Diviner's sage</name>
    <dbReference type="NCBI Taxonomy" id="28513"/>
    <lineage>
        <taxon>Eukaryota</taxon>
        <taxon>Viridiplantae</taxon>
        <taxon>Streptophyta</taxon>
        <taxon>Embryophyta</taxon>
        <taxon>Tracheophyta</taxon>
        <taxon>Spermatophyta</taxon>
        <taxon>Magnoliopsida</taxon>
        <taxon>eudicotyledons</taxon>
        <taxon>Gunneridae</taxon>
        <taxon>Pentapetalae</taxon>
        <taxon>asterids</taxon>
        <taxon>lamiids</taxon>
        <taxon>Lamiales</taxon>
        <taxon>Lamiaceae</taxon>
        <taxon>Nepetoideae</taxon>
        <taxon>Mentheae</taxon>
        <taxon>Salviinae</taxon>
        <taxon>Salvia</taxon>
        <taxon>Salvia subgen. Calosphace</taxon>
    </lineage>
</organism>
<dbReference type="AlphaFoldDB" id="A0ABD1FKX7"/>
<name>A0ABD1FKX7_SALDI</name>
<gene>
    <name evidence="2" type="ORF">AAHA92_32498</name>
</gene>
<feature type="compositionally biased region" description="Basic and acidic residues" evidence="1">
    <location>
        <begin position="33"/>
        <end position="54"/>
    </location>
</feature>
<accession>A0ABD1FKX7</accession>
<sequence>MKQLGEQTAGALADAQKVLGDETPESLLRGKCLTKEQREKENKHTPNTRAEHHSLSALNFMTERRALDFSECGTPGKEARKFSGSSGVATPSSYLLKSCR</sequence>
<evidence type="ECO:0000313" key="3">
    <source>
        <dbReference type="Proteomes" id="UP001567538"/>
    </source>
</evidence>
<reference evidence="2 3" key="1">
    <citation type="submission" date="2024-06" db="EMBL/GenBank/DDBJ databases">
        <title>A chromosome level genome sequence of Diviner's sage (Salvia divinorum).</title>
        <authorList>
            <person name="Ford S.A."/>
            <person name="Ro D.-K."/>
            <person name="Ness R.W."/>
            <person name="Phillips M.A."/>
        </authorList>
    </citation>
    <scope>NUCLEOTIDE SEQUENCE [LARGE SCALE GENOMIC DNA]</scope>
    <source>
        <strain evidence="2">SAF-2024a</strain>
        <tissue evidence="2">Leaf</tissue>
    </source>
</reference>
<feature type="compositionally biased region" description="Polar residues" evidence="1">
    <location>
        <begin position="83"/>
        <end position="100"/>
    </location>
</feature>
<dbReference type="EMBL" id="JBEAFC010000014">
    <property type="protein sequence ID" value="KAL1532492.1"/>
    <property type="molecule type" value="Genomic_DNA"/>
</dbReference>
<feature type="region of interest" description="Disordered" evidence="1">
    <location>
        <begin position="31"/>
        <end position="54"/>
    </location>
</feature>
<protein>
    <submittedName>
        <fullName evidence="2">Transcription factor MYB3R-1-like</fullName>
    </submittedName>
</protein>
<keyword evidence="3" id="KW-1185">Reference proteome</keyword>
<feature type="region of interest" description="Disordered" evidence="1">
    <location>
        <begin position="76"/>
        <end position="100"/>
    </location>
</feature>
<proteinExistence type="predicted"/>
<evidence type="ECO:0000256" key="1">
    <source>
        <dbReference type="SAM" id="MobiDB-lite"/>
    </source>
</evidence>